<sequence>MTEILVFIFAALLLIGSISIAMPSKASREISKLRMSAKLLGCNITSTLYSKNSFKNDQSISVSYQIKNISNIKEGHFIRDKNEFILYSPVKLKYENGFESMINAINDISPNLMEIIFTNSSVTFLWQEKEGISVLENIIKKINYL</sequence>
<reference evidence="1 2" key="1">
    <citation type="journal article" date="2012" name="ISME J.">
        <title>Genomic insights to SAR86, an abundant and uncultivated marine bacterial lineage.</title>
        <authorList>
            <person name="Dupont C.L."/>
            <person name="Rusch D.B."/>
            <person name="Yooseph S."/>
            <person name="Lombardo M.J."/>
            <person name="Richter R.A."/>
            <person name="Valas R."/>
            <person name="Novotny M."/>
            <person name="Yee-Greenbaum J."/>
            <person name="Selengut J.D."/>
            <person name="Haft D.H."/>
            <person name="Halpern A.L."/>
            <person name="Lasken R.S."/>
            <person name="Nealson K."/>
            <person name="Friedman R."/>
            <person name="Venter J.C."/>
        </authorList>
    </citation>
    <scope>NUCLEOTIDE SEQUENCE [LARGE SCALE GENOMIC DNA]</scope>
</reference>
<evidence type="ECO:0000313" key="2">
    <source>
        <dbReference type="Proteomes" id="UP000010305"/>
    </source>
</evidence>
<protein>
    <submittedName>
        <fullName evidence="1">Uncharacterized protein</fullName>
    </submittedName>
</protein>
<dbReference type="HOGENOM" id="CLU_1785554_0_0_6"/>
<evidence type="ECO:0000313" key="1">
    <source>
        <dbReference type="EMBL" id="EJP72292.1"/>
    </source>
</evidence>
<organism evidence="1 2">
    <name type="scientific">SAR86 cluster bacterium SAR86A</name>
    <dbReference type="NCBI Taxonomy" id="1123866"/>
    <lineage>
        <taxon>Bacteria</taxon>
        <taxon>Pseudomonadati</taxon>
        <taxon>Pseudomonadota</taxon>
        <taxon>Gammaproteobacteria</taxon>
        <taxon>SAR86 cluster</taxon>
    </lineage>
</organism>
<dbReference type="Proteomes" id="UP000010305">
    <property type="component" value="Unassembled WGS sequence"/>
</dbReference>
<gene>
    <name evidence="1" type="ORF">NT01SARS_0790</name>
</gene>
<dbReference type="EMBL" id="JH611156">
    <property type="protein sequence ID" value="EJP72292.1"/>
    <property type="molecule type" value="Genomic_DNA"/>
</dbReference>
<accession>J4V132</accession>
<dbReference type="STRING" id="1123866.NT01SARS_0790"/>
<dbReference type="AlphaFoldDB" id="J4V132"/>
<name>J4V132_9GAMM</name>
<proteinExistence type="predicted"/>